<feature type="active site" description="Proton acceptor" evidence="7">
    <location>
        <position position="19"/>
    </location>
</feature>
<accession>A0A7S8C6H2</accession>
<dbReference type="HAMAP" id="MF_00083">
    <property type="entry name" value="Pept_tRNA_hydro_bact"/>
    <property type="match status" value="1"/>
</dbReference>
<dbReference type="InterPro" id="IPR018171">
    <property type="entry name" value="Pept_tRNA_hydro_CS"/>
</dbReference>
<evidence type="ECO:0000256" key="9">
    <source>
        <dbReference type="RuleBase" id="RU004320"/>
    </source>
</evidence>
<dbReference type="GO" id="GO:0006515">
    <property type="term" value="P:protein quality control for misfolded or incompletely synthesized proteins"/>
    <property type="evidence" value="ECO:0007669"/>
    <property type="project" value="UniProtKB-UniRule"/>
</dbReference>
<dbReference type="SUPFAM" id="SSF53178">
    <property type="entry name" value="Peptidyl-tRNA hydrolase-like"/>
    <property type="match status" value="1"/>
</dbReference>
<dbReference type="FunFam" id="3.40.50.1470:FF:000001">
    <property type="entry name" value="Peptidyl-tRNA hydrolase"/>
    <property type="match status" value="1"/>
</dbReference>
<dbReference type="PANTHER" id="PTHR17224:SF1">
    <property type="entry name" value="PEPTIDYL-TRNA HYDROLASE"/>
    <property type="match status" value="1"/>
</dbReference>
<dbReference type="RefSeq" id="WP_213161656.1">
    <property type="nucleotide sequence ID" value="NZ_CP058214.1"/>
</dbReference>
<dbReference type="GO" id="GO:0072344">
    <property type="term" value="P:rescue of stalled ribosome"/>
    <property type="evidence" value="ECO:0007669"/>
    <property type="project" value="UniProtKB-UniRule"/>
</dbReference>
<evidence type="ECO:0000256" key="5">
    <source>
        <dbReference type="ARBA" id="ARBA00038063"/>
    </source>
</evidence>
<dbReference type="PROSITE" id="PS01196">
    <property type="entry name" value="PEPT_TRNA_HYDROL_2"/>
    <property type="match status" value="1"/>
</dbReference>
<dbReference type="GO" id="GO:0005737">
    <property type="term" value="C:cytoplasm"/>
    <property type="evidence" value="ECO:0007669"/>
    <property type="project" value="UniProtKB-SubCell"/>
</dbReference>
<dbReference type="Gene3D" id="3.40.50.1470">
    <property type="entry name" value="Peptidyl-tRNA hydrolase"/>
    <property type="match status" value="1"/>
</dbReference>
<proteinExistence type="inferred from homology"/>
<evidence type="ECO:0000256" key="7">
    <source>
        <dbReference type="HAMAP-Rule" id="MF_00083"/>
    </source>
</evidence>
<evidence type="ECO:0000256" key="3">
    <source>
        <dbReference type="ARBA" id="ARBA00022801"/>
    </source>
</evidence>
<dbReference type="GO" id="GO:0000049">
    <property type="term" value="F:tRNA binding"/>
    <property type="evidence" value="ECO:0007669"/>
    <property type="project" value="UniProtKB-UniRule"/>
</dbReference>
<feature type="binding site" evidence="7">
    <location>
        <position position="14"/>
    </location>
    <ligand>
        <name>tRNA</name>
        <dbReference type="ChEBI" id="CHEBI:17843"/>
    </ligand>
</feature>
<gene>
    <name evidence="7" type="primary">pth</name>
    <name evidence="10" type="ORF">HW532_17245</name>
</gene>
<evidence type="ECO:0000256" key="6">
    <source>
        <dbReference type="ARBA" id="ARBA00050038"/>
    </source>
</evidence>
<feature type="binding site" evidence="7">
    <location>
        <position position="64"/>
    </location>
    <ligand>
        <name>tRNA</name>
        <dbReference type="ChEBI" id="CHEBI:17843"/>
    </ligand>
</feature>
<comment type="similarity">
    <text evidence="5 7 9">Belongs to the PTH family.</text>
</comment>
<comment type="subcellular location">
    <subcellularLocation>
        <location evidence="7">Cytoplasm</location>
    </subcellularLocation>
</comment>
<evidence type="ECO:0000256" key="1">
    <source>
        <dbReference type="ARBA" id="ARBA00013260"/>
    </source>
</evidence>
<comment type="subunit">
    <text evidence="7">Monomer.</text>
</comment>
<dbReference type="PROSITE" id="PS01195">
    <property type="entry name" value="PEPT_TRNA_HYDROL_1"/>
    <property type="match status" value="1"/>
</dbReference>
<keyword evidence="7" id="KW-0963">Cytoplasm</keyword>
<keyword evidence="3 7" id="KW-0378">Hydrolase</keyword>
<feature type="binding site" evidence="7">
    <location>
        <position position="66"/>
    </location>
    <ligand>
        <name>tRNA</name>
        <dbReference type="ChEBI" id="CHEBI:17843"/>
    </ligand>
</feature>
<keyword evidence="2 7" id="KW-0820">tRNA-binding</keyword>
<dbReference type="Proteomes" id="UP000593594">
    <property type="component" value="Chromosome"/>
</dbReference>
<dbReference type="InterPro" id="IPR036416">
    <property type="entry name" value="Pept_tRNA_hydro_sf"/>
</dbReference>
<dbReference type="NCBIfam" id="TIGR00447">
    <property type="entry name" value="pth"/>
    <property type="match status" value="1"/>
</dbReference>
<name>A0A7S8C6H2_9HYPH</name>
<dbReference type="PANTHER" id="PTHR17224">
    <property type="entry name" value="PEPTIDYL-TRNA HYDROLASE"/>
    <property type="match status" value="1"/>
</dbReference>
<reference evidence="10 11" key="1">
    <citation type="submission" date="2020-06" db="EMBL/GenBank/DDBJ databases">
        <title>Genome sequence of 2 isolates from Red Sea Mangroves.</title>
        <authorList>
            <person name="Sefrji F."/>
            <person name="Michoud G."/>
            <person name="Merlino G."/>
            <person name="Daffonchio D."/>
        </authorList>
    </citation>
    <scope>NUCLEOTIDE SEQUENCE [LARGE SCALE GENOMIC DNA]</scope>
    <source>
        <strain evidence="10 11">R1DC25</strain>
    </source>
</reference>
<dbReference type="CDD" id="cd00462">
    <property type="entry name" value="PTH"/>
    <property type="match status" value="1"/>
</dbReference>
<dbReference type="InterPro" id="IPR001328">
    <property type="entry name" value="Pept_tRNA_hydro"/>
</dbReference>
<feature type="binding site" evidence="7">
    <location>
        <position position="112"/>
    </location>
    <ligand>
        <name>tRNA</name>
        <dbReference type="ChEBI" id="CHEBI:17843"/>
    </ligand>
</feature>
<sequence>MILFVGLGNPGPSYAGNRHNIGFMAVDEIVRRHGFSGWRERFHGAVSEGRLGAEKVLALKPMTFMNLSGQAVGEAMRFYKLQPDDVFVFHDELDLEPGRMRVKTGGGAAGHNGLRSIASHIGPDFHRVRLGIGHPGDKRAVHSYVLKDFAKADADWLEPLIAAVADNAALLADGEASRFANKVHLALHPPSASPGGGRRALSGDKD</sequence>
<evidence type="ECO:0000313" key="11">
    <source>
        <dbReference type="Proteomes" id="UP000593594"/>
    </source>
</evidence>
<feature type="site" description="Stabilizes the basic form of H active site to accept a proton" evidence="7">
    <location>
        <position position="91"/>
    </location>
</feature>
<dbReference type="EMBL" id="CP058214">
    <property type="protein sequence ID" value="QPC44288.1"/>
    <property type="molecule type" value="Genomic_DNA"/>
</dbReference>
<dbReference type="GO" id="GO:0004045">
    <property type="term" value="F:peptidyl-tRNA hydrolase activity"/>
    <property type="evidence" value="ECO:0007669"/>
    <property type="project" value="UniProtKB-UniRule"/>
</dbReference>
<evidence type="ECO:0000313" key="10">
    <source>
        <dbReference type="EMBL" id="QPC44288.1"/>
    </source>
</evidence>
<dbReference type="EC" id="3.1.1.29" evidence="1 7"/>
<organism evidence="10 11">
    <name type="scientific">Kaustia mangrovi</name>
    <dbReference type="NCBI Taxonomy" id="2593653"/>
    <lineage>
        <taxon>Bacteria</taxon>
        <taxon>Pseudomonadati</taxon>
        <taxon>Pseudomonadota</taxon>
        <taxon>Alphaproteobacteria</taxon>
        <taxon>Hyphomicrobiales</taxon>
        <taxon>Parvibaculaceae</taxon>
        <taxon>Kaustia</taxon>
    </lineage>
</organism>
<comment type="catalytic activity">
    <reaction evidence="7 8">
        <text>an N-acyl-L-alpha-aminoacyl-tRNA + H2O = an N-acyl-L-amino acid + a tRNA + H(+)</text>
        <dbReference type="Rhea" id="RHEA:54448"/>
        <dbReference type="Rhea" id="RHEA-COMP:10123"/>
        <dbReference type="Rhea" id="RHEA-COMP:13883"/>
        <dbReference type="ChEBI" id="CHEBI:15377"/>
        <dbReference type="ChEBI" id="CHEBI:15378"/>
        <dbReference type="ChEBI" id="CHEBI:59874"/>
        <dbReference type="ChEBI" id="CHEBI:78442"/>
        <dbReference type="ChEBI" id="CHEBI:138191"/>
        <dbReference type="EC" id="3.1.1.29"/>
    </reaction>
</comment>
<evidence type="ECO:0000256" key="8">
    <source>
        <dbReference type="RuleBase" id="RU000673"/>
    </source>
</evidence>
<comment type="function">
    <text evidence="7">Catalyzes the release of premature peptidyl moieties from peptidyl-tRNA molecules trapped in stalled 50S ribosomal subunits, and thus maintains levels of free tRNAs and 50S ribosomes.</text>
</comment>
<keyword evidence="4 7" id="KW-0694">RNA-binding</keyword>
<dbReference type="AlphaFoldDB" id="A0A7S8C6H2"/>
<dbReference type="KEGG" id="kmn:HW532_17245"/>
<keyword evidence="11" id="KW-1185">Reference proteome</keyword>
<evidence type="ECO:0000256" key="4">
    <source>
        <dbReference type="ARBA" id="ARBA00022884"/>
    </source>
</evidence>
<dbReference type="Pfam" id="PF01195">
    <property type="entry name" value="Pept_tRNA_hydro"/>
    <property type="match status" value="1"/>
</dbReference>
<evidence type="ECO:0000256" key="2">
    <source>
        <dbReference type="ARBA" id="ARBA00022555"/>
    </source>
</evidence>
<comment type="function">
    <text evidence="7">Hydrolyzes ribosome-free peptidyl-tRNAs (with 1 or more amino acids incorporated), which drop off the ribosome during protein synthesis, or as a result of ribosome stalling.</text>
</comment>
<feature type="site" description="Discriminates between blocked and unblocked aminoacyl-tRNA" evidence="7">
    <location>
        <position position="9"/>
    </location>
</feature>
<protein>
    <recommendedName>
        <fullName evidence="6 7">Peptidyl-tRNA hydrolase</fullName>
        <shortName evidence="7">Pth</shortName>
        <ecNumber evidence="1 7">3.1.1.29</ecNumber>
    </recommendedName>
</protein>